<dbReference type="EMBL" id="VIGB01000003">
    <property type="protein sequence ID" value="TQF06700.1"/>
    <property type="molecule type" value="Genomic_DNA"/>
</dbReference>
<organism evidence="3 4">
    <name type="scientific">Kitasatospora acidiphila</name>
    <dbReference type="NCBI Taxonomy" id="2567942"/>
    <lineage>
        <taxon>Bacteria</taxon>
        <taxon>Bacillati</taxon>
        <taxon>Actinomycetota</taxon>
        <taxon>Actinomycetes</taxon>
        <taxon>Kitasatosporales</taxon>
        <taxon>Streptomycetaceae</taxon>
        <taxon>Kitasatospora</taxon>
    </lineage>
</organism>
<evidence type="ECO:0000313" key="3">
    <source>
        <dbReference type="EMBL" id="TQF06700.1"/>
    </source>
</evidence>
<evidence type="ECO:0000259" key="2">
    <source>
        <dbReference type="Pfam" id="PF01869"/>
    </source>
</evidence>
<dbReference type="OrthoDB" id="8701357at2"/>
<protein>
    <recommendedName>
        <fullName evidence="2">ATPase BadF/BadG/BcrA/BcrD type domain-containing protein</fullName>
    </recommendedName>
</protein>
<reference evidence="3 4" key="1">
    <citation type="submission" date="2019-06" db="EMBL/GenBank/DDBJ databases">
        <title>Description of Kitasatospora acidophila sp. nov. isolated from pine grove soil, and reclassification of Streptomyces novaecaesareae to Kitasatospora novaeceasareae comb. nov.</title>
        <authorList>
            <person name="Kim M.J."/>
        </authorList>
    </citation>
    <scope>NUCLEOTIDE SEQUENCE [LARGE SCALE GENOMIC DNA]</scope>
    <source>
        <strain evidence="3 4">MMS16-CNU292</strain>
    </source>
</reference>
<dbReference type="Pfam" id="PF01869">
    <property type="entry name" value="BcrAD_BadFG"/>
    <property type="match status" value="1"/>
</dbReference>
<dbReference type="AlphaFoldDB" id="A0A540WCC3"/>
<dbReference type="InterPro" id="IPR002731">
    <property type="entry name" value="ATPase_BadF"/>
</dbReference>
<dbReference type="PANTHER" id="PTHR43190:SF3">
    <property type="entry name" value="N-ACETYL-D-GLUCOSAMINE KINASE"/>
    <property type="match status" value="1"/>
</dbReference>
<dbReference type="PANTHER" id="PTHR43190">
    <property type="entry name" value="N-ACETYL-D-GLUCOSAMINE KINASE"/>
    <property type="match status" value="1"/>
</dbReference>
<feature type="region of interest" description="Disordered" evidence="1">
    <location>
        <begin position="1"/>
        <end position="27"/>
    </location>
</feature>
<dbReference type="Proteomes" id="UP000319103">
    <property type="component" value="Unassembled WGS sequence"/>
</dbReference>
<keyword evidence="4" id="KW-1185">Reference proteome</keyword>
<sequence>MPTGLPGAPVQQPAAIEGRGHRARSDSASGVQWAGWVGRCRMSGLRLGLDVGGTSTRAVLVDAAGEVRGRGTAAGANPAGADADAALAALATAVSAALATREAATVTACLIGLAGYRSLPDPAEFAARCRSALQLRCPVRVVPDAVPALAAGGVPDGTGTVLIAGTGSICIRLAGHRPRTQRGGLGWLLGDEGSGFWLGRMVLREAIDHPDGALGAVVRRECAADSPQELVRWAYAGPPRRLAGLAPLVSAAALDGDPAAVALAEAAAGELGALVRATAVRGEPLVLAGSVAAGPGPIRERLLDRLADLAPRLPVVDAATAAARLAGAS</sequence>
<accession>A0A540WCC3</accession>
<name>A0A540WCC3_9ACTN</name>
<evidence type="ECO:0000256" key="1">
    <source>
        <dbReference type="SAM" id="MobiDB-lite"/>
    </source>
</evidence>
<proteinExistence type="predicted"/>
<evidence type="ECO:0000313" key="4">
    <source>
        <dbReference type="Proteomes" id="UP000319103"/>
    </source>
</evidence>
<feature type="domain" description="ATPase BadF/BadG/BcrA/BcrD type" evidence="2">
    <location>
        <begin position="47"/>
        <end position="292"/>
    </location>
</feature>
<dbReference type="Gene3D" id="3.30.420.40">
    <property type="match status" value="2"/>
</dbReference>
<comment type="caution">
    <text evidence="3">The sequence shown here is derived from an EMBL/GenBank/DDBJ whole genome shotgun (WGS) entry which is preliminary data.</text>
</comment>
<dbReference type="SUPFAM" id="SSF53067">
    <property type="entry name" value="Actin-like ATPase domain"/>
    <property type="match status" value="2"/>
</dbReference>
<dbReference type="InterPro" id="IPR052519">
    <property type="entry name" value="Euk-type_GlcNAc_Kinase"/>
</dbReference>
<dbReference type="InterPro" id="IPR043129">
    <property type="entry name" value="ATPase_NBD"/>
</dbReference>
<gene>
    <name evidence="3" type="ORF">E6W39_36570</name>
</gene>